<dbReference type="SUPFAM" id="SSF52242">
    <property type="entry name" value="Cobalamin (vitamin B12)-binding domain"/>
    <property type="match status" value="1"/>
</dbReference>
<dbReference type="InterPro" id="IPR028991">
    <property type="entry name" value="KamE_N"/>
</dbReference>
<dbReference type="Gene3D" id="3.40.50.280">
    <property type="entry name" value="Cobalamin-binding domain"/>
    <property type="match status" value="1"/>
</dbReference>
<proteinExistence type="predicted"/>
<organism evidence="3 4">
    <name type="scientific">Streptomyces mangrovisoli</name>
    <dbReference type="NCBI Taxonomy" id="1428628"/>
    <lineage>
        <taxon>Bacteria</taxon>
        <taxon>Bacillati</taxon>
        <taxon>Actinomycetota</taxon>
        <taxon>Actinomycetes</taxon>
        <taxon>Kitasatosporales</taxon>
        <taxon>Streptomycetaceae</taxon>
        <taxon>Streptomyces</taxon>
    </lineage>
</organism>
<keyword evidence="4" id="KW-1185">Reference proteome</keyword>
<dbReference type="InterPro" id="IPR036724">
    <property type="entry name" value="Cobalamin-bd_sf"/>
</dbReference>
<dbReference type="AlphaFoldDB" id="A0A1J4NKQ9"/>
<dbReference type="GO" id="GO:0031419">
    <property type="term" value="F:cobalamin binding"/>
    <property type="evidence" value="ECO:0007669"/>
    <property type="project" value="InterPro"/>
</dbReference>
<comment type="caution">
    <text evidence="3">The sequence shown here is derived from an EMBL/GenBank/DDBJ whole genome shotgun (WGS) entry which is preliminary data.</text>
</comment>
<dbReference type="RefSeq" id="WP_063777746.1">
    <property type="nucleotide sequence ID" value="NZ_LAVA02000140.1"/>
</dbReference>
<dbReference type="PROSITE" id="PS51332">
    <property type="entry name" value="B12_BINDING"/>
    <property type="match status" value="1"/>
</dbReference>
<feature type="domain" description="B12-binding" evidence="2">
    <location>
        <begin position="109"/>
        <end position="249"/>
    </location>
</feature>
<dbReference type="SUPFAM" id="SSF117778">
    <property type="entry name" value="D-lysine 5,6-aminomutase beta subunit KamE, N-terminal domain"/>
    <property type="match status" value="1"/>
</dbReference>
<evidence type="ECO:0000313" key="3">
    <source>
        <dbReference type="EMBL" id="OIJ62746.1"/>
    </source>
</evidence>
<evidence type="ECO:0000313" key="4">
    <source>
        <dbReference type="Proteomes" id="UP000034196"/>
    </source>
</evidence>
<dbReference type="InterPro" id="IPR006158">
    <property type="entry name" value="Cobalamin-bd"/>
</dbReference>
<dbReference type="EMBL" id="LAVA02000140">
    <property type="protein sequence ID" value="OIJ62746.1"/>
    <property type="molecule type" value="Genomic_DNA"/>
</dbReference>
<name>A0A1J4NKQ9_9ACTN</name>
<dbReference type="InterPro" id="IPR036843">
    <property type="entry name" value="KamE_N_sf"/>
</dbReference>
<reference evidence="3" key="1">
    <citation type="submission" date="2016-10" db="EMBL/GenBank/DDBJ databases">
        <title>Genome sequence of Streptomyces mangrovisoli MUSC 149.</title>
        <authorList>
            <person name="Lee L.-H."/>
            <person name="Ser H.-L."/>
        </authorList>
    </citation>
    <scope>NUCLEOTIDE SEQUENCE [LARGE SCALE GENOMIC DNA]</scope>
    <source>
        <strain evidence="3">MUSC 149</strain>
    </source>
</reference>
<evidence type="ECO:0000259" key="2">
    <source>
        <dbReference type="PROSITE" id="PS51332"/>
    </source>
</evidence>
<dbReference type="Pfam" id="PF16554">
    <property type="entry name" value="OAM_dimer"/>
    <property type="match status" value="1"/>
</dbReference>
<evidence type="ECO:0000256" key="1">
    <source>
        <dbReference type="SAM" id="MobiDB-lite"/>
    </source>
</evidence>
<dbReference type="Pfam" id="PF02310">
    <property type="entry name" value="B12-binding"/>
    <property type="match status" value="1"/>
</dbReference>
<gene>
    <name evidence="3" type="ORF">WN71_037675</name>
</gene>
<dbReference type="GO" id="GO:0046872">
    <property type="term" value="F:metal ion binding"/>
    <property type="evidence" value="ECO:0007669"/>
    <property type="project" value="InterPro"/>
</dbReference>
<protein>
    <submittedName>
        <fullName evidence="3">Lysine 2,3-aminomutase</fullName>
    </submittedName>
</protein>
<dbReference type="GO" id="GO:0046983">
    <property type="term" value="F:protein dimerization activity"/>
    <property type="evidence" value="ECO:0007669"/>
    <property type="project" value="InterPro"/>
</dbReference>
<dbReference type="OrthoDB" id="9782063at2"/>
<dbReference type="Proteomes" id="UP000034196">
    <property type="component" value="Unassembled WGS sequence"/>
</dbReference>
<accession>A0A1J4NKQ9</accession>
<dbReference type="Gene3D" id="3.30.30.60">
    <property type="entry name" value="D-lysine 5,6-aminomutase beta subunit KamE, N-terminal domain"/>
    <property type="match status" value="1"/>
</dbReference>
<feature type="region of interest" description="Disordered" evidence="1">
    <location>
        <begin position="249"/>
        <end position="283"/>
    </location>
</feature>
<dbReference type="STRING" id="1428628.WN71_037675"/>
<sequence length="302" mass="31468">MTTPAGPPSAVRPYGDTTDDGMVQLSFTLPLPHGSLAEATALQLARQMGLERPLLVHARPVGTEFSFFVVYGPVVHRVEPGDVDVVEREYPLLSAQEVDEALHARLGRDLVVVGACIGTDAHTVGIDAILNIKGFAGQKGLEYYHSMRVVNLGAQVAVADLARRAVDEGADAVLVSQAVTQRDAHLTNVRELGAELDLAYAGRTRPLLVVGGPRFDPAMAAELGVDRVFGRGTTPDDVASYLAHAVRPSRGEGADAAGGAPVRVADEPGTAPSRDADADADTDVDVDVDAAVGAVARNGSAV</sequence>